<gene>
    <name evidence="4" type="ORF">RUM44_001802</name>
</gene>
<dbReference type="PANTHER" id="PTHR45921">
    <property type="entry name" value="IP01054P"/>
    <property type="match status" value="1"/>
</dbReference>
<organism evidence="4 5">
    <name type="scientific">Polyplax serrata</name>
    <name type="common">Common mouse louse</name>
    <dbReference type="NCBI Taxonomy" id="468196"/>
    <lineage>
        <taxon>Eukaryota</taxon>
        <taxon>Metazoa</taxon>
        <taxon>Ecdysozoa</taxon>
        <taxon>Arthropoda</taxon>
        <taxon>Hexapoda</taxon>
        <taxon>Insecta</taxon>
        <taxon>Pterygota</taxon>
        <taxon>Neoptera</taxon>
        <taxon>Paraneoptera</taxon>
        <taxon>Psocodea</taxon>
        <taxon>Troctomorpha</taxon>
        <taxon>Phthiraptera</taxon>
        <taxon>Anoplura</taxon>
        <taxon>Polyplacidae</taxon>
        <taxon>Polyplax</taxon>
    </lineage>
</organism>
<feature type="compositionally biased region" description="Basic and acidic residues" evidence="3">
    <location>
        <begin position="28"/>
        <end position="64"/>
    </location>
</feature>
<evidence type="ECO:0000313" key="5">
    <source>
        <dbReference type="Proteomes" id="UP001359485"/>
    </source>
</evidence>
<accession>A0ABR1AL41</accession>
<feature type="compositionally biased region" description="Pro residues" evidence="3">
    <location>
        <begin position="121"/>
        <end position="143"/>
    </location>
</feature>
<dbReference type="EMBL" id="JAWJWF010000047">
    <property type="protein sequence ID" value="KAK6621995.1"/>
    <property type="molecule type" value="Genomic_DNA"/>
</dbReference>
<feature type="region of interest" description="Disordered" evidence="3">
    <location>
        <begin position="25"/>
        <end position="64"/>
    </location>
</feature>
<protein>
    <submittedName>
        <fullName evidence="4">Uncharacterized protein</fullName>
    </submittedName>
</protein>
<sequence>MDPGPEDLDHRVNRLNRIYDRVAINSDPKSDHRFCRSSSVEKLRGTHEENLSTRQTAEEREAERQAANRLMMSLQAEALSKGMYHSDRPSGVPASGPGSSGDNTSLNALQNLQPWAGNGGVPPPPPPPSHYPMNPPPLASPIC</sequence>
<dbReference type="InterPro" id="IPR042247">
    <property type="entry name" value="TLX1/2/3"/>
</dbReference>
<keyword evidence="2" id="KW-0217">Developmental protein</keyword>
<evidence type="ECO:0000256" key="1">
    <source>
        <dbReference type="ARBA" id="ARBA00004123"/>
    </source>
</evidence>
<dbReference type="PANTHER" id="PTHR45921:SF6">
    <property type="entry name" value="C15"/>
    <property type="match status" value="1"/>
</dbReference>
<comment type="caution">
    <text evidence="4">The sequence shown here is derived from an EMBL/GenBank/DDBJ whole genome shotgun (WGS) entry which is preliminary data.</text>
</comment>
<dbReference type="Proteomes" id="UP001359485">
    <property type="component" value="Unassembled WGS sequence"/>
</dbReference>
<feature type="compositionally biased region" description="Polar residues" evidence="3">
    <location>
        <begin position="102"/>
        <end position="113"/>
    </location>
</feature>
<proteinExistence type="predicted"/>
<feature type="compositionally biased region" description="Low complexity" evidence="3">
    <location>
        <begin position="89"/>
        <end position="101"/>
    </location>
</feature>
<comment type="subcellular location">
    <subcellularLocation>
        <location evidence="1">Nucleus</location>
    </subcellularLocation>
</comment>
<feature type="region of interest" description="Disordered" evidence="3">
    <location>
        <begin position="77"/>
        <end position="143"/>
    </location>
</feature>
<evidence type="ECO:0000256" key="3">
    <source>
        <dbReference type="SAM" id="MobiDB-lite"/>
    </source>
</evidence>
<name>A0ABR1AL41_POLSC</name>
<evidence type="ECO:0000313" key="4">
    <source>
        <dbReference type="EMBL" id="KAK6621995.1"/>
    </source>
</evidence>
<evidence type="ECO:0000256" key="2">
    <source>
        <dbReference type="ARBA" id="ARBA00022473"/>
    </source>
</evidence>
<reference evidence="4 5" key="1">
    <citation type="submission" date="2023-09" db="EMBL/GenBank/DDBJ databases">
        <title>Genomes of two closely related lineages of the louse Polyplax serrata with different host specificities.</title>
        <authorList>
            <person name="Martinu J."/>
            <person name="Tarabai H."/>
            <person name="Stefka J."/>
            <person name="Hypsa V."/>
        </authorList>
    </citation>
    <scope>NUCLEOTIDE SEQUENCE [LARGE SCALE GENOMIC DNA]</scope>
    <source>
        <strain evidence="4">98ZLc_SE</strain>
    </source>
</reference>
<keyword evidence="5" id="KW-1185">Reference proteome</keyword>